<accession>A0A291RQ59</accession>
<dbReference type="EMBL" id="CP023778">
    <property type="protein sequence ID" value="ATL69388.1"/>
    <property type="molecule type" value="Genomic_DNA"/>
</dbReference>
<dbReference type="PROSITE" id="PS51257">
    <property type="entry name" value="PROKAR_LIPOPROTEIN"/>
    <property type="match status" value="1"/>
</dbReference>
<keyword evidence="3" id="KW-0378">Hydrolase</keyword>
<reference evidence="3 4" key="1">
    <citation type="submission" date="2017-10" db="EMBL/GenBank/DDBJ databases">
        <title>Comparative genomics between pathogenic Norcardia.</title>
        <authorList>
            <person name="Zeng L."/>
        </authorList>
    </citation>
    <scope>NUCLEOTIDE SEQUENCE [LARGE SCALE GENOMIC DNA]</scope>
    <source>
        <strain evidence="3 4">NC_YFY_NT001</strain>
    </source>
</reference>
<dbReference type="GeneID" id="88361066"/>
<dbReference type="Proteomes" id="UP000221961">
    <property type="component" value="Chromosome"/>
</dbReference>
<gene>
    <name evidence="3" type="ORF">CRH09_27595</name>
</gene>
<dbReference type="SUPFAM" id="SSF56601">
    <property type="entry name" value="beta-lactamase/transpeptidase-like"/>
    <property type="match status" value="1"/>
</dbReference>
<proteinExistence type="predicted"/>
<dbReference type="PANTHER" id="PTHR46825:SF7">
    <property type="entry name" value="D-ALANYL-D-ALANINE CARBOXYPEPTIDASE"/>
    <property type="match status" value="1"/>
</dbReference>
<dbReference type="InterPro" id="IPR001466">
    <property type="entry name" value="Beta-lactam-related"/>
</dbReference>
<keyword evidence="1" id="KW-0732">Signal</keyword>
<protein>
    <submittedName>
        <fullName evidence="3">Serine hydrolase</fullName>
    </submittedName>
</protein>
<name>A0A291RQ59_9NOCA</name>
<dbReference type="Pfam" id="PF00144">
    <property type="entry name" value="Beta-lactamase"/>
    <property type="match status" value="1"/>
</dbReference>
<dbReference type="PANTHER" id="PTHR46825">
    <property type="entry name" value="D-ALANYL-D-ALANINE-CARBOXYPEPTIDASE/ENDOPEPTIDASE AMPH"/>
    <property type="match status" value="1"/>
</dbReference>
<evidence type="ECO:0000313" key="4">
    <source>
        <dbReference type="Proteomes" id="UP000221961"/>
    </source>
</evidence>
<dbReference type="InterPro" id="IPR050491">
    <property type="entry name" value="AmpC-like"/>
</dbReference>
<dbReference type="RefSeq" id="WP_098696421.1">
    <property type="nucleotide sequence ID" value="NZ_CP023778.1"/>
</dbReference>
<evidence type="ECO:0000256" key="1">
    <source>
        <dbReference type="SAM" id="SignalP"/>
    </source>
</evidence>
<dbReference type="Gene3D" id="3.40.710.10">
    <property type="entry name" value="DD-peptidase/beta-lactamase superfamily"/>
    <property type="match status" value="1"/>
</dbReference>
<dbReference type="InterPro" id="IPR012338">
    <property type="entry name" value="Beta-lactam/transpept-like"/>
</dbReference>
<feature type="signal peptide" evidence="1">
    <location>
        <begin position="1"/>
        <end position="23"/>
    </location>
</feature>
<organism evidence="3 4">
    <name type="scientific">Nocardia terpenica</name>
    <dbReference type="NCBI Taxonomy" id="455432"/>
    <lineage>
        <taxon>Bacteria</taxon>
        <taxon>Bacillati</taxon>
        <taxon>Actinomycetota</taxon>
        <taxon>Actinomycetes</taxon>
        <taxon>Mycobacteriales</taxon>
        <taxon>Nocardiaceae</taxon>
        <taxon>Nocardia</taxon>
    </lineage>
</organism>
<dbReference type="GO" id="GO:0016787">
    <property type="term" value="F:hydrolase activity"/>
    <property type="evidence" value="ECO:0007669"/>
    <property type="project" value="UniProtKB-KW"/>
</dbReference>
<sequence>MKWRLAVAAILVLAVPAGIGACADGGGVPTPSTRLQALLDRLVRDAGAPGAQLVLTRDGHDVRLTSGVADTTTGAAFPDAARVRIASNTKSFVASVVLQLVAENRVELDAPVARYLPGVVTGPGGDGERVTVRNLLQHTSGIPDYLSRIDLDSVEALTQSHSIGDLIRLGLDQPAAFSPGSGFEYSNTNYLLAGQLIERVTGVPVDVEVAQRIIGPLGLHDTYWPRYPIDSVIRGPHPRAYLEADGRRVDITDIDPNGGLPDGAMVSTGHDLNQFFIALLSGTVVPPTQLAEMRRTVPDPYSSDRVGLGLFGGTTASGIETWGHGGSIPGFYTAGGATRDRAVTIILNQVPTESGPGIDDVIDALVDEATRPS</sequence>
<feature type="domain" description="Beta-lactamase-related" evidence="2">
    <location>
        <begin position="37"/>
        <end position="352"/>
    </location>
</feature>
<evidence type="ECO:0000313" key="3">
    <source>
        <dbReference type="EMBL" id="ATL69388.1"/>
    </source>
</evidence>
<dbReference type="KEGG" id="ntp:CRH09_27595"/>
<evidence type="ECO:0000259" key="2">
    <source>
        <dbReference type="Pfam" id="PF00144"/>
    </source>
</evidence>
<feature type="chain" id="PRO_5012109591" evidence="1">
    <location>
        <begin position="24"/>
        <end position="373"/>
    </location>
</feature>
<dbReference type="AlphaFoldDB" id="A0A291RQ59"/>